<dbReference type="EMBL" id="VBRY01000008">
    <property type="protein sequence ID" value="TLS66782.1"/>
    <property type="molecule type" value="Genomic_DNA"/>
</dbReference>
<evidence type="ECO:0000313" key="3">
    <source>
        <dbReference type="Proteomes" id="UP000306585"/>
    </source>
</evidence>
<sequence length="108" mass="12790">MTKYSKNRQHLLSFALIMLPATFPIKGEWIDALLALTLLSACLYFWDFQVQKRKTREWYVWAVYSYVAFGFLLGILLQLYPDSWGVITWLWVFAFIIVCTTDYYVGQI</sequence>
<evidence type="ECO:0000256" key="1">
    <source>
        <dbReference type="SAM" id="Phobius"/>
    </source>
</evidence>
<proteinExistence type="predicted"/>
<protein>
    <submittedName>
        <fullName evidence="2">Uncharacterized protein</fullName>
    </submittedName>
</protein>
<dbReference type="RefSeq" id="WP_138239611.1">
    <property type="nucleotide sequence ID" value="NZ_VBRY01000008.1"/>
</dbReference>
<accession>A0A5R9GS05</accession>
<feature type="transmembrane region" description="Helical" evidence="1">
    <location>
        <begin position="58"/>
        <end position="80"/>
    </location>
</feature>
<comment type="caution">
    <text evidence="2">The sequence shown here is derived from an EMBL/GenBank/DDBJ whole genome shotgun (WGS) entry which is preliminary data.</text>
</comment>
<gene>
    <name evidence="2" type="ORF">FEF65_09700</name>
</gene>
<feature type="transmembrane region" description="Helical" evidence="1">
    <location>
        <begin position="29"/>
        <end position="46"/>
    </location>
</feature>
<evidence type="ECO:0000313" key="2">
    <source>
        <dbReference type="EMBL" id="TLS66782.1"/>
    </source>
</evidence>
<reference evidence="2 3" key="1">
    <citation type="journal article" date="2019" name="Appl. Environ. Microbiol.">
        <title>Environmental Evidence and Genomic Insight of Iron-oxidizing Bacteria Preference Towards More Corrosion Resistant Stainless Steel at Higher Salinities.</title>
        <authorList>
            <person name="Garrison C.E."/>
            <person name="Price K.A."/>
            <person name="Field E.K."/>
        </authorList>
    </citation>
    <scope>NUCLEOTIDE SEQUENCE [LARGE SCALE GENOMIC DNA]</scope>
    <source>
        <strain evidence="2 3">P3</strain>
    </source>
</reference>
<organism evidence="2 3">
    <name type="scientific">Mariprofundus erugo</name>
    <dbReference type="NCBI Taxonomy" id="2528639"/>
    <lineage>
        <taxon>Bacteria</taxon>
        <taxon>Pseudomonadati</taxon>
        <taxon>Pseudomonadota</taxon>
        <taxon>Candidatius Mariprofundia</taxon>
        <taxon>Mariprofundales</taxon>
        <taxon>Mariprofundaceae</taxon>
        <taxon>Mariprofundus</taxon>
    </lineage>
</organism>
<keyword evidence="1" id="KW-0812">Transmembrane</keyword>
<keyword evidence="1" id="KW-1133">Transmembrane helix</keyword>
<keyword evidence="3" id="KW-1185">Reference proteome</keyword>
<dbReference type="Proteomes" id="UP000306585">
    <property type="component" value="Unassembled WGS sequence"/>
</dbReference>
<keyword evidence="1" id="KW-0472">Membrane</keyword>
<dbReference type="AlphaFoldDB" id="A0A5R9GS05"/>
<name>A0A5R9GS05_9PROT</name>
<feature type="transmembrane region" description="Helical" evidence="1">
    <location>
        <begin position="86"/>
        <end position="105"/>
    </location>
</feature>